<proteinExistence type="inferred from homology"/>
<dbReference type="InterPro" id="IPR014284">
    <property type="entry name" value="RNA_pol_sigma-70_dom"/>
</dbReference>
<keyword evidence="3" id="KW-0731">Sigma factor</keyword>
<dbReference type="Proteomes" id="UP000256269">
    <property type="component" value="Unassembled WGS sequence"/>
</dbReference>
<comment type="caution">
    <text evidence="7">The sequence shown here is derived from an EMBL/GenBank/DDBJ whole genome shotgun (WGS) entry which is preliminary data.</text>
</comment>
<evidence type="ECO:0000256" key="2">
    <source>
        <dbReference type="ARBA" id="ARBA00023015"/>
    </source>
</evidence>
<dbReference type="Gene3D" id="1.10.10.10">
    <property type="entry name" value="Winged helix-like DNA-binding domain superfamily/Winged helix DNA-binding domain"/>
    <property type="match status" value="1"/>
</dbReference>
<dbReference type="CDD" id="cd06171">
    <property type="entry name" value="Sigma70_r4"/>
    <property type="match status" value="1"/>
</dbReference>
<evidence type="ECO:0000256" key="4">
    <source>
        <dbReference type="ARBA" id="ARBA00023163"/>
    </source>
</evidence>
<dbReference type="InterPro" id="IPR013249">
    <property type="entry name" value="RNA_pol_sigma70_r4_t2"/>
</dbReference>
<dbReference type="EMBL" id="QUNO01000003">
    <property type="protein sequence ID" value="REH51574.1"/>
    <property type="molecule type" value="Genomic_DNA"/>
</dbReference>
<organism evidence="7 8">
    <name type="scientific">Kutzneria buriramensis</name>
    <dbReference type="NCBI Taxonomy" id="1045776"/>
    <lineage>
        <taxon>Bacteria</taxon>
        <taxon>Bacillati</taxon>
        <taxon>Actinomycetota</taxon>
        <taxon>Actinomycetes</taxon>
        <taxon>Pseudonocardiales</taxon>
        <taxon>Pseudonocardiaceae</taxon>
        <taxon>Kutzneria</taxon>
    </lineage>
</organism>
<dbReference type="PANTHER" id="PTHR43133:SF25">
    <property type="entry name" value="RNA POLYMERASE SIGMA FACTOR RFAY-RELATED"/>
    <property type="match status" value="1"/>
</dbReference>
<dbReference type="GO" id="GO:0003677">
    <property type="term" value="F:DNA binding"/>
    <property type="evidence" value="ECO:0007669"/>
    <property type="project" value="InterPro"/>
</dbReference>
<protein>
    <submittedName>
        <fullName evidence="7">RNA polymerase sigma-70 factor (ECF subfamily)</fullName>
    </submittedName>
</protein>
<dbReference type="NCBIfam" id="TIGR02937">
    <property type="entry name" value="sigma70-ECF"/>
    <property type="match status" value="1"/>
</dbReference>
<dbReference type="RefSeq" id="WP_116173645.1">
    <property type="nucleotide sequence ID" value="NZ_CP144375.1"/>
</dbReference>
<evidence type="ECO:0000313" key="7">
    <source>
        <dbReference type="EMBL" id="REH51574.1"/>
    </source>
</evidence>
<dbReference type="GO" id="GO:0006352">
    <property type="term" value="P:DNA-templated transcription initiation"/>
    <property type="evidence" value="ECO:0007669"/>
    <property type="project" value="InterPro"/>
</dbReference>
<dbReference type="PANTHER" id="PTHR43133">
    <property type="entry name" value="RNA POLYMERASE ECF-TYPE SIGMA FACTO"/>
    <property type="match status" value="1"/>
</dbReference>
<evidence type="ECO:0000259" key="6">
    <source>
        <dbReference type="Pfam" id="PF08281"/>
    </source>
</evidence>
<dbReference type="SUPFAM" id="SSF88946">
    <property type="entry name" value="Sigma2 domain of RNA polymerase sigma factors"/>
    <property type="match status" value="1"/>
</dbReference>
<dbReference type="OrthoDB" id="5518337at2"/>
<evidence type="ECO:0000256" key="1">
    <source>
        <dbReference type="ARBA" id="ARBA00010641"/>
    </source>
</evidence>
<comment type="similarity">
    <text evidence="1">Belongs to the sigma-70 factor family. ECF subfamily.</text>
</comment>
<keyword evidence="2" id="KW-0805">Transcription regulation</keyword>
<accession>A0A3E0HYM6</accession>
<dbReference type="GO" id="GO:0016987">
    <property type="term" value="F:sigma factor activity"/>
    <property type="evidence" value="ECO:0007669"/>
    <property type="project" value="UniProtKB-KW"/>
</dbReference>
<dbReference type="Gene3D" id="1.10.1740.10">
    <property type="match status" value="1"/>
</dbReference>
<dbReference type="InterPro" id="IPR013325">
    <property type="entry name" value="RNA_pol_sigma_r2"/>
</dbReference>
<feature type="domain" description="RNA polymerase sigma factor 70 region 4 type 2" evidence="6">
    <location>
        <begin position="128"/>
        <end position="179"/>
    </location>
</feature>
<feature type="domain" description="RNA polymerase sigma-70 region 2" evidence="5">
    <location>
        <begin position="29"/>
        <end position="93"/>
    </location>
</feature>
<dbReference type="AlphaFoldDB" id="A0A3E0HYM6"/>
<dbReference type="Pfam" id="PF08281">
    <property type="entry name" value="Sigma70_r4_2"/>
    <property type="match status" value="1"/>
</dbReference>
<dbReference type="InterPro" id="IPR039425">
    <property type="entry name" value="RNA_pol_sigma-70-like"/>
</dbReference>
<evidence type="ECO:0000259" key="5">
    <source>
        <dbReference type="Pfam" id="PF04542"/>
    </source>
</evidence>
<name>A0A3E0HYM6_9PSEU</name>
<dbReference type="InterPro" id="IPR007627">
    <property type="entry name" value="RNA_pol_sigma70_r2"/>
</dbReference>
<dbReference type="InterPro" id="IPR013324">
    <property type="entry name" value="RNA_pol_sigma_r3/r4-like"/>
</dbReference>
<keyword evidence="8" id="KW-1185">Reference proteome</keyword>
<reference evidence="7 8" key="1">
    <citation type="submission" date="2018-08" db="EMBL/GenBank/DDBJ databases">
        <title>Genomic Encyclopedia of Archaeal and Bacterial Type Strains, Phase II (KMG-II): from individual species to whole genera.</title>
        <authorList>
            <person name="Goeker M."/>
        </authorList>
    </citation>
    <scope>NUCLEOTIDE SEQUENCE [LARGE SCALE GENOMIC DNA]</scope>
    <source>
        <strain evidence="7 8">DSM 45791</strain>
    </source>
</reference>
<gene>
    <name evidence="7" type="ORF">BCF44_10323</name>
</gene>
<dbReference type="Pfam" id="PF04542">
    <property type="entry name" value="Sigma70_r2"/>
    <property type="match status" value="1"/>
</dbReference>
<dbReference type="SUPFAM" id="SSF88659">
    <property type="entry name" value="Sigma3 and sigma4 domains of RNA polymerase sigma factors"/>
    <property type="match status" value="1"/>
</dbReference>
<evidence type="ECO:0000256" key="3">
    <source>
        <dbReference type="ARBA" id="ARBA00023082"/>
    </source>
</evidence>
<dbReference type="InterPro" id="IPR036388">
    <property type="entry name" value="WH-like_DNA-bd_sf"/>
</dbReference>
<keyword evidence="4" id="KW-0804">Transcription</keyword>
<sequence length="191" mass="21066">MTASQAPPVDDAEVIVQSLTQPELFAQVYDRHAVAVHRFLARRVGAQLADDLAAQTMLTAFDTRRRFDPAHGSALPWLYGIATNVLRRHARASVRHLRALSKLDPYPLEARHDEDVSDRVSAEAAGRELAAGLAGLNANERDVLLLVAWEGLSYEEVALALSVPLGTVRSRLHRARTKMRTALMEASDDRP</sequence>
<evidence type="ECO:0000313" key="8">
    <source>
        <dbReference type="Proteomes" id="UP000256269"/>
    </source>
</evidence>